<accession>H0R1J1</accession>
<dbReference type="eggNOG" id="ENOG5033YSH">
    <property type="taxonomic scope" value="Bacteria"/>
</dbReference>
<gene>
    <name evidence="1" type="ORF">GOEFS_070_00260</name>
</gene>
<dbReference type="Proteomes" id="UP000035034">
    <property type="component" value="Unassembled WGS sequence"/>
</dbReference>
<reference evidence="1 2" key="1">
    <citation type="submission" date="2011-12" db="EMBL/GenBank/DDBJ databases">
        <title>Whole genome shotgun sequence of Gordonia effusa NBRC 100432.</title>
        <authorList>
            <person name="Yoshida I."/>
            <person name="Takarada H."/>
            <person name="Hosoyama A."/>
            <person name="Tsuchikane K."/>
            <person name="Katsumata H."/>
            <person name="Yamazaki S."/>
            <person name="Fujita N."/>
        </authorList>
    </citation>
    <scope>NUCLEOTIDE SEQUENCE [LARGE SCALE GENOMIC DNA]</scope>
    <source>
        <strain evidence="1 2">NBRC 100432</strain>
    </source>
</reference>
<dbReference type="EMBL" id="BAEH01000070">
    <property type="protein sequence ID" value="GAB18942.1"/>
    <property type="molecule type" value="Genomic_DNA"/>
</dbReference>
<evidence type="ECO:0000313" key="2">
    <source>
        <dbReference type="Proteomes" id="UP000035034"/>
    </source>
</evidence>
<sequence length="166" mass="17711">MRLRLKVITAGLIALGLGVGGVGSASAVPRSVEPNLVKTLRCDVPDPWPGPPLRTYVDVFNQVAYPSDGLPGPVITLIATNPRLQGGTQGFLEYTSETTVTWRNLTTGRTGRVLVPTRARANTWEVNIHSGKGRVAFTIRQKVGALAFVPMVNPQYSSCRGTASAV</sequence>
<organism evidence="1 2">
    <name type="scientific">Gordonia effusa NBRC 100432</name>
    <dbReference type="NCBI Taxonomy" id="1077974"/>
    <lineage>
        <taxon>Bacteria</taxon>
        <taxon>Bacillati</taxon>
        <taxon>Actinomycetota</taxon>
        <taxon>Actinomycetes</taxon>
        <taxon>Mycobacteriales</taxon>
        <taxon>Gordoniaceae</taxon>
        <taxon>Gordonia</taxon>
    </lineage>
</organism>
<dbReference type="AlphaFoldDB" id="H0R1J1"/>
<keyword evidence="2" id="KW-1185">Reference proteome</keyword>
<dbReference type="RefSeq" id="WP_007318278.1">
    <property type="nucleotide sequence ID" value="NZ_BAEH01000070.1"/>
</dbReference>
<proteinExistence type="predicted"/>
<comment type="caution">
    <text evidence="1">The sequence shown here is derived from an EMBL/GenBank/DDBJ whole genome shotgun (WGS) entry which is preliminary data.</text>
</comment>
<evidence type="ECO:0000313" key="1">
    <source>
        <dbReference type="EMBL" id="GAB18942.1"/>
    </source>
</evidence>
<name>H0R1J1_9ACTN</name>
<protein>
    <submittedName>
        <fullName evidence="1">Uncharacterized protein</fullName>
    </submittedName>
</protein>
<dbReference type="STRING" id="1077974.GOEFS_070_00260"/>